<name>A0A0G2F4A9_PHACM</name>
<proteinExistence type="predicted"/>
<dbReference type="Pfam" id="PF12298">
    <property type="entry name" value="Bot1p"/>
    <property type="match status" value="1"/>
</dbReference>
<keyword evidence="4" id="KW-1185">Reference proteome</keyword>
<dbReference type="EMBL" id="LCWF01000006">
    <property type="protein sequence ID" value="KKY29094.1"/>
    <property type="molecule type" value="Genomic_DNA"/>
</dbReference>
<sequence length="326" mass="37010">MFAWLNGPGKNFKDPLPGSTNYLGAYDKKGRLLRQRDGNSEGSSQAGRSNEDSQEGIQDLRPFPININFYSQSILSEDLRNEIYRRVKILGQPVRLVSAQLGVELRRVGAVGKPLALPYARAVHEMVPTTPYTPQKSTAHEPINDLPVHAATHPQMFWPTSESRAFNRTDAGRAFSGASRLPDGDTTPSTEKPKQYEMIGKRGHEQPVLLPADARIPHPHLIEYNRDLVTPEIAGDDFQVQQRYNARIQQELDETEEKRQKKQEFEEKNTTRVETERWDFLFKDVQVTREGTGLDGRGTKSPGFRYGVPSQDRKRGQHKIPRKVQV</sequence>
<reference evidence="3 4" key="2">
    <citation type="submission" date="2015-05" db="EMBL/GenBank/DDBJ databases">
        <authorList>
            <person name="Morales-Cruz A."/>
            <person name="Amrine K.C."/>
            <person name="Cantu D."/>
        </authorList>
    </citation>
    <scope>NUCLEOTIDE SEQUENCE [LARGE SCALE GENOMIC DNA]</scope>
    <source>
        <strain evidence="3">UCRPC4</strain>
    </source>
</reference>
<feature type="coiled-coil region" evidence="1">
    <location>
        <begin position="238"/>
        <end position="268"/>
    </location>
</feature>
<accession>A0A0G2F4A9</accession>
<feature type="region of interest" description="Disordered" evidence="2">
    <location>
        <begin position="35"/>
        <end position="57"/>
    </location>
</feature>
<evidence type="ECO:0000256" key="1">
    <source>
        <dbReference type="SAM" id="Coils"/>
    </source>
</evidence>
<feature type="region of interest" description="Disordered" evidence="2">
    <location>
        <begin position="174"/>
        <end position="193"/>
    </location>
</feature>
<feature type="region of interest" description="Disordered" evidence="2">
    <location>
        <begin position="289"/>
        <end position="326"/>
    </location>
</feature>
<evidence type="ECO:0000313" key="3">
    <source>
        <dbReference type="EMBL" id="KKY29094.1"/>
    </source>
</evidence>
<keyword evidence="1" id="KW-0175">Coiled coil</keyword>
<dbReference type="OrthoDB" id="10052321at2759"/>
<dbReference type="GO" id="GO:0005763">
    <property type="term" value="C:mitochondrial small ribosomal subunit"/>
    <property type="evidence" value="ECO:0007669"/>
    <property type="project" value="TreeGrafter"/>
</dbReference>
<evidence type="ECO:0000256" key="2">
    <source>
        <dbReference type="SAM" id="MobiDB-lite"/>
    </source>
</evidence>
<comment type="caution">
    <text evidence="3">The sequence shown here is derived from an EMBL/GenBank/DDBJ whole genome shotgun (WGS) entry which is preliminary data.</text>
</comment>
<dbReference type="Proteomes" id="UP000053317">
    <property type="component" value="Unassembled WGS sequence"/>
</dbReference>
<gene>
    <name evidence="3" type="ORF">UCRPC4_g00283</name>
</gene>
<feature type="compositionally biased region" description="Basic residues" evidence="2">
    <location>
        <begin position="315"/>
        <end position="326"/>
    </location>
</feature>
<organism evidence="3 4">
    <name type="scientific">Phaeomoniella chlamydospora</name>
    <name type="common">Phaeoacremonium chlamydosporum</name>
    <dbReference type="NCBI Taxonomy" id="158046"/>
    <lineage>
        <taxon>Eukaryota</taxon>
        <taxon>Fungi</taxon>
        <taxon>Dikarya</taxon>
        <taxon>Ascomycota</taxon>
        <taxon>Pezizomycotina</taxon>
        <taxon>Eurotiomycetes</taxon>
        <taxon>Chaetothyriomycetidae</taxon>
        <taxon>Phaeomoniellales</taxon>
        <taxon>Phaeomoniellaceae</taxon>
        <taxon>Phaeomoniella</taxon>
    </lineage>
</organism>
<evidence type="ECO:0000313" key="4">
    <source>
        <dbReference type="Proteomes" id="UP000053317"/>
    </source>
</evidence>
<dbReference type="GO" id="GO:0032543">
    <property type="term" value="P:mitochondrial translation"/>
    <property type="evidence" value="ECO:0007669"/>
    <property type="project" value="TreeGrafter"/>
</dbReference>
<dbReference type="InterPro" id="IPR021036">
    <property type="entry name" value="Ribosomal_mS45"/>
</dbReference>
<dbReference type="GO" id="GO:0003735">
    <property type="term" value="F:structural constituent of ribosome"/>
    <property type="evidence" value="ECO:0007669"/>
    <property type="project" value="TreeGrafter"/>
</dbReference>
<dbReference type="PANTHER" id="PTHR28158">
    <property type="entry name" value="37S RIBOSOMAL PROTEIN S35, MITOCHONDRIAL"/>
    <property type="match status" value="1"/>
</dbReference>
<reference evidence="3 4" key="1">
    <citation type="submission" date="2015-05" db="EMBL/GenBank/DDBJ databases">
        <title>Distinctive expansion of gene families associated with plant cell wall degradation and secondary metabolism in the genomes of grapevine trunk pathogens.</title>
        <authorList>
            <person name="Lawrence D.P."/>
            <person name="Travadon R."/>
            <person name="Rolshausen P.E."/>
            <person name="Baumgartner K."/>
        </authorList>
    </citation>
    <scope>NUCLEOTIDE SEQUENCE [LARGE SCALE GENOMIC DNA]</scope>
    <source>
        <strain evidence="3">UCRPC4</strain>
    </source>
</reference>
<dbReference type="PANTHER" id="PTHR28158:SF1">
    <property type="entry name" value="SMALL RIBOSOMAL SUBUNIT PROTEIN MS45"/>
    <property type="match status" value="1"/>
</dbReference>
<protein>
    <submittedName>
        <fullName evidence="3">Uncharacterized protein</fullName>
    </submittedName>
</protein>
<dbReference type="AlphaFoldDB" id="A0A0G2F4A9"/>